<dbReference type="EMBL" id="CCYD01001204">
    <property type="protein sequence ID" value="CEG44541.1"/>
    <property type="molecule type" value="Genomic_DNA"/>
</dbReference>
<accession>A0A0P1AS11</accession>
<feature type="coiled-coil region" evidence="2">
    <location>
        <begin position="695"/>
        <end position="756"/>
    </location>
</feature>
<dbReference type="OrthoDB" id="70856at2759"/>
<keyword evidence="1 2" id="KW-0175">Coiled coil</keyword>
<dbReference type="GeneID" id="36395952"/>
<evidence type="ECO:0000313" key="4">
    <source>
        <dbReference type="Proteomes" id="UP000054928"/>
    </source>
</evidence>
<dbReference type="PANTHER" id="PTHR15073">
    <property type="entry name" value="MICROTUBULE-ASSOCIATED PROTEIN"/>
    <property type="match status" value="1"/>
</dbReference>
<proteinExistence type="predicted"/>
<dbReference type="Proteomes" id="UP000054928">
    <property type="component" value="Unassembled WGS sequence"/>
</dbReference>
<dbReference type="InterPro" id="IPR051483">
    <property type="entry name" value="MAP7_domain-containing"/>
</dbReference>
<sequence length="2296" mass="264259">MLRKTLPDWAHARSKRALKQLDRIKSKAQPQLTLKSTSNFDSDRSSFDFTSDDDRMLYEQFEQSPAFFVKIESQKKSHLIKAGEELVFQPSNRWKSFEVDAQTSILYGILTNETSELAASNMNVNSTSLYHLKEEKGAQNDAPELRNMAAFRLIVFLDAFQQFETLETFFQPLLLKFPRGKILLCGFPTRSKRHITWNNAQFASVYLSLLEHVMMETREWLVEPKMDRAAMPQYLIGFGTGASTALQFLGMELPMRQARSADHGALTCFTRSLRGLVLINAVVKISDVERRTLRSLQKRFEAGESVHKLDSDTAMQLRDTLASLPFSSHYRLHMPPSRSAAIETCFCKQRNDLDRTDTCALPTPVDTRATDGLLPVLLHGTIKNRDVSAAIANLAAVVSEPFALILIHGSQNALFGPHQIQLMTEATNESSSENFLHVQTVSEALNLDNATRGSPGQYSRCLHVTWLKGGHELLQEQSSFFHNFFYQLASAATARSQPISFREKQSQTGCEEKFCHLRPPPDSDRDKKIQLKDSLVPEQEIESARIPKTQCIKASSKVRQSISEHLMNNSIQQEFFDWDIERAGSSVIIHEHKNQTHCVDEEQVPPQTPRLMEQRDRREAMKDFHCDFEQMNFVSSSVEIYRLDAPPVYERFDDIASGAQALAKDLKQCYKTKALHLQVIAERRLELNELSSGPLAAMELEIRNLKRIFTKAQSTGMIAKADLGTVRILPITSIEMQTLGRELNSKRNTLKRMQSNATQLCQDVEWNDQLLQRVSVIIQRNERFRQILLPKLCLCADMGNERALSLREEYERHISQRNKLIGLLDNLKRRQENVRAEYERAQATSTFFFDTNLRVVGVPQRVQRTILVQELKAEKKLLPKRIDDLVEKEQEAQSAVNSSKVAMEEVATRTKFVEETRRTLESICEVKSLDTDKKTHGKISNLKLQHYSGETVRLKKHTNRSLEERQWVAFDFLLNFAFYQKHVAPEEIEIIQNHADYQQKIDKKLNVDDLQRLMQLPARNCLAFCFFKTPEEMKAHYLLRKYTFGDGEDYFAQLDHDFIAPDKVAGPSATISSSLKDMCSMLQISADTLSLHGPWNPSARTALLSENLLQQTLLHVPQTQILPHKNTTYSFQLPKESQGVAVVALTVSIVFQGQFKSTDYQNGRLSAMMYMLPPVSSPSSLQQRYQASIPIGKCFHVDDLTLNSPHCMGRLVLRHEPQRIPLSAAATYQIVIGAPILTNYSLEVCGRTALFADEALRRKRIDALKKQALLPRMQDEVQDLFVTIQLSERKQRLARRLATELKEQAREAELDLLRKIECDNDEPLLGHEERWELQKAIQAATKTFTVCCFLYTKRDEEVRDIEQSLCDLIKTHEGIVKECKQMEILLSEYRANLPRLAALLSIDLAAGDTAAAKLAKELNTEYMTRNGTKSAKVRWAELSAMKSIIPFMMSSAEQLRRKYKRGEDTLSKKEREWILLDRILHPHLYQWEQEKQNPIDGANTNSPCVKLWLHGEYPTLSNSEKVLASMSSMEIKAIMETPWNMLERKEIPIRKILTQFRGDSRGSSMYKTASSESIATLLRAQNSTELTHEEQEWRLYDQLLNPKYYSRDCEMTAKVVPTSRCQENVTISPKLTRKDLLIAINTPVKESYKLPKNLLRARTLLLRYDPQKITKTTLATQVRPQIQELQTAIVNLNLDAQCRVVFHELQRALANTHNKDMDSHVLHSTPQRFPTNILCLELEKKLDRLLISQIKENDDMELASFLSKQDLNRDEVSDSDSDDEAIIAREEEARRKAKENAKKEPKFRGKMLGQISLQKQRREIKNALQKRSIDEQRWIQRERKLGTGGCTACWTNPCQWKPFLENSYATIQARIDVIYKELERVKHYSDKILTSNVCMAALKSGDQTITMHKSDLINELTSEVKLLEKNLRLKSVDEELHEAFSSKKQFFETQALHGFHQTQDKNKVQRALQHEHNALVAHLTAYEVIEDILESMLEGWMFGERVSKRQVLGYIPSLKLESPLTMHDLRRFEQDHRILHACQNLCDEQLQSARGLPLEKWKPIEVEAIRINVTKRVIQNGLEIDKSLTETENALKFGIFCMTLMYFRGLSLLRKQRSFWSVSGTKLQYVVDSLQKSAERRRMDIEEKNVELRARKAAYYDMKARNGQARKQKFYEQKLAAYRKRLVEEYCTAKSQKKAAIDIQRVYRGGLGRIAVKKKMIRRREMNDQRALEHAAASTLQRVFRGRLGRIAAEDRREELAESDLQVSTEEEIAEEEEYWRMHKFELLGRQVATFVRKVA</sequence>
<feature type="coiled-coil region" evidence="2">
    <location>
        <begin position="817"/>
        <end position="844"/>
    </location>
</feature>
<evidence type="ECO:0000313" key="3">
    <source>
        <dbReference type="EMBL" id="CEG44541.1"/>
    </source>
</evidence>
<keyword evidence="4" id="KW-1185">Reference proteome</keyword>
<dbReference type="RefSeq" id="XP_024580910.1">
    <property type="nucleotide sequence ID" value="XM_024730654.1"/>
</dbReference>
<evidence type="ECO:0000256" key="1">
    <source>
        <dbReference type="ARBA" id="ARBA00023054"/>
    </source>
</evidence>
<reference evidence="4" key="1">
    <citation type="submission" date="2014-09" db="EMBL/GenBank/DDBJ databases">
        <authorList>
            <person name="Sharma Rahul"/>
            <person name="Thines Marco"/>
        </authorList>
    </citation>
    <scope>NUCLEOTIDE SEQUENCE [LARGE SCALE GENOMIC DNA]</scope>
</reference>
<dbReference type="STRING" id="4781.A0A0P1AS11"/>
<dbReference type="PROSITE" id="PS50096">
    <property type="entry name" value="IQ"/>
    <property type="match status" value="2"/>
</dbReference>
<dbReference type="PANTHER" id="PTHR15073:SF1">
    <property type="entry name" value="RETICULOCYTE-BINDING PROTEIN HOMOLOG 2A"/>
    <property type="match status" value="1"/>
</dbReference>
<name>A0A0P1AS11_PLAHL</name>
<evidence type="ECO:0000256" key="2">
    <source>
        <dbReference type="SAM" id="Coils"/>
    </source>
</evidence>
<protein>
    <submittedName>
        <fullName evidence="3">IQ motif, EF-hand binding site</fullName>
    </submittedName>
</protein>
<dbReference type="OMA" id="NTRNEFM"/>
<organism evidence="3 4">
    <name type="scientific">Plasmopara halstedii</name>
    <name type="common">Downy mildew of sunflower</name>
    <dbReference type="NCBI Taxonomy" id="4781"/>
    <lineage>
        <taxon>Eukaryota</taxon>
        <taxon>Sar</taxon>
        <taxon>Stramenopiles</taxon>
        <taxon>Oomycota</taxon>
        <taxon>Peronosporomycetes</taxon>
        <taxon>Peronosporales</taxon>
        <taxon>Peronosporaceae</taxon>
        <taxon>Plasmopara</taxon>
    </lineage>
</organism>